<evidence type="ECO:0000313" key="5">
    <source>
        <dbReference type="EMBL" id="MBC2605427.1"/>
    </source>
</evidence>
<feature type="repeat" description="TPR" evidence="3">
    <location>
        <begin position="408"/>
        <end position="441"/>
    </location>
</feature>
<keyword evidence="2 3" id="KW-0802">TPR repeat</keyword>
<evidence type="ECO:0000313" key="6">
    <source>
        <dbReference type="Proteomes" id="UP000526501"/>
    </source>
</evidence>
<evidence type="ECO:0000256" key="1">
    <source>
        <dbReference type="ARBA" id="ARBA00022737"/>
    </source>
</evidence>
<keyword evidence="1" id="KW-0677">Repeat</keyword>
<dbReference type="Gene3D" id="1.25.40.10">
    <property type="entry name" value="Tetratricopeptide repeat domain"/>
    <property type="match status" value="2"/>
</dbReference>
<dbReference type="Pfam" id="PF14559">
    <property type="entry name" value="TPR_19"/>
    <property type="match status" value="2"/>
</dbReference>
<feature type="repeat" description="TPR" evidence="3">
    <location>
        <begin position="164"/>
        <end position="197"/>
    </location>
</feature>
<dbReference type="PROSITE" id="PS50005">
    <property type="entry name" value="TPR"/>
    <property type="match status" value="4"/>
</dbReference>
<comment type="caution">
    <text evidence="5">The sequence shown here is derived from an EMBL/GenBank/DDBJ whole genome shotgun (WGS) entry which is preliminary data.</text>
</comment>
<dbReference type="SMART" id="SM00028">
    <property type="entry name" value="TPR"/>
    <property type="match status" value="7"/>
</dbReference>
<dbReference type="InterPro" id="IPR011990">
    <property type="entry name" value="TPR-like_helical_dom_sf"/>
</dbReference>
<dbReference type="EMBL" id="JACHVC010000006">
    <property type="protein sequence ID" value="MBC2605427.1"/>
    <property type="molecule type" value="Genomic_DNA"/>
</dbReference>
<reference evidence="5 6" key="1">
    <citation type="submission" date="2020-07" db="EMBL/GenBank/DDBJ databases">
        <authorList>
            <person name="Feng X."/>
        </authorList>
    </citation>
    <scope>NUCLEOTIDE SEQUENCE [LARGE SCALE GENOMIC DNA]</scope>
    <source>
        <strain evidence="5 6">JCM23202</strain>
    </source>
</reference>
<dbReference type="Proteomes" id="UP000526501">
    <property type="component" value="Unassembled WGS sequence"/>
</dbReference>
<keyword evidence="4" id="KW-0732">Signal</keyword>
<proteinExistence type="predicted"/>
<dbReference type="PANTHER" id="PTHR44858:SF1">
    <property type="entry name" value="UDP-N-ACETYLGLUCOSAMINE--PEPTIDE N-ACETYLGLUCOSAMINYLTRANSFERASE SPINDLY-RELATED"/>
    <property type="match status" value="1"/>
</dbReference>
<organism evidence="5 6">
    <name type="scientific">Pelagicoccus albus</name>
    <dbReference type="NCBI Taxonomy" id="415222"/>
    <lineage>
        <taxon>Bacteria</taxon>
        <taxon>Pseudomonadati</taxon>
        <taxon>Verrucomicrobiota</taxon>
        <taxon>Opitutia</taxon>
        <taxon>Puniceicoccales</taxon>
        <taxon>Pelagicoccaceae</taxon>
        <taxon>Pelagicoccus</taxon>
    </lineage>
</organism>
<accession>A0A7X1B4E4</accession>
<dbReference type="InterPro" id="IPR050498">
    <property type="entry name" value="Ycf3"/>
</dbReference>
<evidence type="ECO:0000256" key="4">
    <source>
        <dbReference type="SAM" id="SignalP"/>
    </source>
</evidence>
<feature type="repeat" description="TPR" evidence="3">
    <location>
        <begin position="96"/>
        <end position="129"/>
    </location>
</feature>
<dbReference type="Pfam" id="PF13429">
    <property type="entry name" value="TPR_15"/>
    <property type="match status" value="1"/>
</dbReference>
<dbReference type="RefSeq" id="WP_185659306.1">
    <property type="nucleotide sequence ID" value="NZ_CAWPOO010000006.1"/>
</dbReference>
<gene>
    <name evidence="5" type="ORF">H5P27_05165</name>
</gene>
<dbReference type="SUPFAM" id="SSF48452">
    <property type="entry name" value="TPR-like"/>
    <property type="match status" value="1"/>
</dbReference>
<feature type="signal peptide" evidence="4">
    <location>
        <begin position="1"/>
        <end position="24"/>
    </location>
</feature>
<dbReference type="InterPro" id="IPR019734">
    <property type="entry name" value="TPR_rpt"/>
</dbReference>
<dbReference type="PANTHER" id="PTHR44858">
    <property type="entry name" value="TETRATRICOPEPTIDE REPEAT PROTEIN 6"/>
    <property type="match status" value="1"/>
</dbReference>
<protein>
    <submittedName>
        <fullName evidence="5">Tetratricopeptide repeat protein</fullName>
    </submittedName>
</protein>
<sequence>MKKNPIKLCLATFALSFAFGQVHAASDGVYPLTENSWSNPDFKKRFLGTYGVNTDINPKVTSDEAEILQGVADLMESNPSQAITTLSEAITPETSAAFEYTIGSLYLQSGEREQAMDMYRKAIDKFPSFFRAYQNLGFALVQDGQFEEAKPMLIEAIEVGGGNGTLFGLLGYCFLNTGDSSLSLDAYRQALLFQPESNDWLLGKLNSLLDLGMNDEAVGMLSDLIEKNPSEANFWMMQANAYMGSQKFDKALANLELVSRMGKASPASLALLGDILLNEGLADLAVERYSDAVSKGGLPVAKMISSAEGLAQRGSISQSLELVSKIESDYAGELSPKNELSLLNLKASGALAQGDNSKASEILEEIVGKDPLNGKALITLGDLYRGEGDTEKAMIQYERASKVKEFEPQALISLARLEVYIKDYKSAIMHLRRANALDPKDYLEDYISRLEAVSKS</sequence>
<evidence type="ECO:0000256" key="2">
    <source>
        <dbReference type="ARBA" id="ARBA00022803"/>
    </source>
</evidence>
<dbReference type="AlphaFoldDB" id="A0A7X1B4E4"/>
<feature type="repeat" description="TPR" evidence="3">
    <location>
        <begin position="374"/>
        <end position="407"/>
    </location>
</feature>
<evidence type="ECO:0000256" key="3">
    <source>
        <dbReference type="PROSITE-ProRule" id="PRU00339"/>
    </source>
</evidence>
<name>A0A7X1B4E4_9BACT</name>
<keyword evidence="6" id="KW-1185">Reference proteome</keyword>
<feature type="chain" id="PRO_5030591227" evidence="4">
    <location>
        <begin position="25"/>
        <end position="456"/>
    </location>
</feature>